<reference evidence="3" key="1">
    <citation type="journal article" date="2019" name="Int. J. Syst. Evol. Microbiol.">
        <title>The Global Catalogue of Microorganisms (GCM) 10K type strain sequencing project: providing services to taxonomists for standard genome sequencing and annotation.</title>
        <authorList>
            <consortium name="The Broad Institute Genomics Platform"/>
            <consortium name="The Broad Institute Genome Sequencing Center for Infectious Disease"/>
            <person name="Wu L."/>
            <person name="Ma J."/>
        </authorList>
    </citation>
    <scope>NUCLEOTIDE SEQUENCE [LARGE SCALE GENOMIC DNA]</scope>
    <source>
        <strain evidence="3">CGMCC 4.7241</strain>
    </source>
</reference>
<protein>
    <submittedName>
        <fullName evidence="2">Aldo/keto reductase</fullName>
    </submittedName>
</protein>
<dbReference type="InterPro" id="IPR023210">
    <property type="entry name" value="NADP_OxRdtase_dom"/>
</dbReference>
<name>A0ABV7YBH0_9ACTN</name>
<feature type="domain" description="NADP-dependent oxidoreductase" evidence="1">
    <location>
        <begin position="15"/>
        <end position="301"/>
    </location>
</feature>
<evidence type="ECO:0000259" key="1">
    <source>
        <dbReference type="Pfam" id="PF00248"/>
    </source>
</evidence>
<comment type="caution">
    <text evidence="2">The sequence shown here is derived from an EMBL/GenBank/DDBJ whole genome shotgun (WGS) entry which is preliminary data.</text>
</comment>
<dbReference type="RefSeq" id="WP_205117236.1">
    <property type="nucleotide sequence ID" value="NZ_JAFBCM010000001.1"/>
</dbReference>
<dbReference type="CDD" id="cd19086">
    <property type="entry name" value="AKR_AKR11C1"/>
    <property type="match status" value="1"/>
</dbReference>
<proteinExistence type="predicted"/>
<dbReference type="Gene3D" id="3.20.20.100">
    <property type="entry name" value="NADP-dependent oxidoreductase domain"/>
    <property type="match status" value="1"/>
</dbReference>
<dbReference type="InterPro" id="IPR036812">
    <property type="entry name" value="NAD(P)_OxRdtase_dom_sf"/>
</dbReference>
<dbReference type="Pfam" id="PF00248">
    <property type="entry name" value="Aldo_ket_red"/>
    <property type="match status" value="1"/>
</dbReference>
<evidence type="ECO:0000313" key="3">
    <source>
        <dbReference type="Proteomes" id="UP001595699"/>
    </source>
</evidence>
<organism evidence="2 3">
    <name type="scientific">Tenggerimyces flavus</name>
    <dbReference type="NCBI Taxonomy" id="1708749"/>
    <lineage>
        <taxon>Bacteria</taxon>
        <taxon>Bacillati</taxon>
        <taxon>Actinomycetota</taxon>
        <taxon>Actinomycetes</taxon>
        <taxon>Propionibacteriales</taxon>
        <taxon>Nocardioidaceae</taxon>
        <taxon>Tenggerimyces</taxon>
    </lineage>
</organism>
<dbReference type="Proteomes" id="UP001595699">
    <property type="component" value="Unassembled WGS sequence"/>
</dbReference>
<keyword evidence="3" id="KW-1185">Reference proteome</keyword>
<dbReference type="PANTHER" id="PTHR43312">
    <property type="entry name" value="D-THREO-ALDOSE 1-DEHYDROGENASE"/>
    <property type="match status" value="1"/>
</dbReference>
<sequence length="310" mass="33807">MRTRALGQTGIEASEIGFGAMQLGNHEWNGPDTEESIRLVHEAIGVGCTFIDTSPVYAYGRSEQILGQALAGRRNEVVICTKFGVWPDATLDYSADRIEESVTGSLERLGTDYLDVVLFHGLPPDRTAAGLAQHYKALQRLVDSKLVKAYGMSFEPPNVDELRRYVEEGGVSCFEFRFNPLAQHTIALFPELQKQGVGLIGNVPLESGWLSGKYDASSTFDIARDRWTPADIAHRAALVDELRAMLPEGMSLPQASLAFILAQPEVSTIIPGIKSSEQLQANTKAVELALPDELVAAIRALGANQAELPW</sequence>
<dbReference type="InterPro" id="IPR053135">
    <property type="entry name" value="AKR2_Oxidoreductase"/>
</dbReference>
<dbReference type="EMBL" id="JBHRZH010000006">
    <property type="protein sequence ID" value="MFC3761010.1"/>
    <property type="molecule type" value="Genomic_DNA"/>
</dbReference>
<gene>
    <name evidence="2" type="ORF">ACFOUW_09170</name>
</gene>
<dbReference type="PANTHER" id="PTHR43312:SF1">
    <property type="entry name" value="NADP-DEPENDENT OXIDOREDUCTASE DOMAIN-CONTAINING PROTEIN"/>
    <property type="match status" value="1"/>
</dbReference>
<dbReference type="SUPFAM" id="SSF51430">
    <property type="entry name" value="NAD(P)-linked oxidoreductase"/>
    <property type="match status" value="1"/>
</dbReference>
<accession>A0ABV7YBH0</accession>
<evidence type="ECO:0000313" key="2">
    <source>
        <dbReference type="EMBL" id="MFC3761010.1"/>
    </source>
</evidence>